<dbReference type="EC" id="3.6.1.9" evidence="3"/>
<keyword evidence="5" id="KW-1185">Reference proteome</keyword>
<comment type="similarity">
    <text evidence="3">Belongs to the Maf family.</text>
</comment>
<gene>
    <name evidence="4" type="ORF">EF294_04645</name>
</gene>
<dbReference type="Pfam" id="PF02545">
    <property type="entry name" value="Maf"/>
    <property type="match status" value="1"/>
</dbReference>
<comment type="caution">
    <text evidence="3">Lacks conserved residue(s) required for the propagation of feature annotation.</text>
</comment>
<protein>
    <recommendedName>
        <fullName evidence="3">Nucleoside triphosphate pyrophosphatase</fullName>
        <ecNumber evidence="3">3.6.1.9</ecNumber>
    </recommendedName>
    <alternativeName>
        <fullName evidence="3">Nucleotide pyrophosphatase</fullName>
        <shortName evidence="3">Nucleotide PPase</shortName>
    </alternativeName>
</protein>
<dbReference type="Proteomes" id="UP000267536">
    <property type="component" value="Unassembled WGS sequence"/>
</dbReference>
<evidence type="ECO:0000313" key="4">
    <source>
        <dbReference type="EMBL" id="RPA65158.1"/>
    </source>
</evidence>
<keyword evidence="3" id="KW-0546">Nucleotide metabolism</keyword>
<dbReference type="GO" id="GO:0005737">
    <property type="term" value="C:cytoplasm"/>
    <property type="evidence" value="ECO:0007669"/>
    <property type="project" value="UniProtKB-SubCell"/>
</dbReference>
<comment type="catalytic activity">
    <reaction evidence="3">
        <text>a ribonucleoside 5'-triphosphate + H2O = a ribonucleoside 5'-phosphate + diphosphate + H(+)</text>
        <dbReference type="Rhea" id="RHEA:23996"/>
        <dbReference type="ChEBI" id="CHEBI:15377"/>
        <dbReference type="ChEBI" id="CHEBI:15378"/>
        <dbReference type="ChEBI" id="CHEBI:33019"/>
        <dbReference type="ChEBI" id="CHEBI:58043"/>
        <dbReference type="ChEBI" id="CHEBI:61557"/>
        <dbReference type="EC" id="3.6.1.9"/>
    </reaction>
</comment>
<feature type="active site" description="Proton acceptor" evidence="3">
    <location>
        <position position="98"/>
    </location>
</feature>
<comment type="subcellular location">
    <subcellularLocation>
        <location evidence="3">Cytoplasm</location>
    </subcellularLocation>
</comment>
<evidence type="ECO:0000256" key="1">
    <source>
        <dbReference type="ARBA" id="ARBA00001968"/>
    </source>
</evidence>
<comment type="cofactor">
    <cofactor evidence="1 3">
        <name>a divalent metal cation</name>
        <dbReference type="ChEBI" id="CHEBI:60240"/>
    </cofactor>
</comment>
<dbReference type="HAMAP" id="MF_00528">
    <property type="entry name" value="Maf"/>
    <property type="match status" value="1"/>
</dbReference>
<reference evidence="4 5" key="1">
    <citation type="submission" date="2018-11" db="EMBL/GenBank/DDBJ databases">
        <title>Draft genome sequence of Gordonia sp. RS15-1S isolated from rice stems.</title>
        <authorList>
            <person name="Muangham S."/>
        </authorList>
    </citation>
    <scope>NUCLEOTIDE SEQUENCE [LARGE SCALE GENOMIC DNA]</scope>
    <source>
        <strain evidence="4 5">RS15-1S</strain>
    </source>
</reference>
<organism evidence="4 5">
    <name type="scientific">Gordonia oryzae</name>
    <dbReference type="NCBI Taxonomy" id="2487349"/>
    <lineage>
        <taxon>Bacteria</taxon>
        <taxon>Bacillati</taxon>
        <taxon>Actinomycetota</taxon>
        <taxon>Actinomycetes</taxon>
        <taxon>Mycobacteriales</taxon>
        <taxon>Gordoniaceae</taxon>
        <taxon>Gordonia</taxon>
    </lineage>
</organism>
<dbReference type="GO" id="GO:0047429">
    <property type="term" value="F:nucleoside triphosphate diphosphatase activity"/>
    <property type="evidence" value="ECO:0007669"/>
    <property type="project" value="UniProtKB-EC"/>
</dbReference>
<dbReference type="PANTHER" id="PTHR43213:SF5">
    <property type="entry name" value="BIFUNCTIONAL DTTP_UTP PYROPHOSPHATASE_METHYLTRANSFERASE PROTEIN-RELATED"/>
    <property type="match status" value="1"/>
</dbReference>
<dbReference type="Gene3D" id="3.90.950.10">
    <property type="match status" value="1"/>
</dbReference>
<name>A0A3N4GW95_9ACTN</name>
<dbReference type="InterPro" id="IPR003697">
    <property type="entry name" value="Maf-like"/>
</dbReference>
<evidence type="ECO:0000256" key="3">
    <source>
        <dbReference type="HAMAP-Rule" id="MF_00528"/>
    </source>
</evidence>
<comment type="catalytic activity">
    <reaction evidence="3">
        <text>a 2'-deoxyribonucleoside 5'-triphosphate + H2O = a 2'-deoxyribonucleoside 5'-phosphate + diphosphate + H(+)</text>
        <dbReference type="Rhea" id="RHEA:44644"/>
        <dbReference type="ChEBI" id="CHEBI:15377"/>
        <dbReference type="ChEBI" id="CHEBI:15378"/>
        <dbReference type="ChEBI" id="CHEBI:33019"/>
        <dbReference type="ChEBI" id="CHEBI:61560"/>
        <dbReference type="ChEBI" id="CHEBI:65317"/>
        <dbReference type="EC" id="3.6.1.9"/>
    </reaction>
</comment>
<keyword evidence="3" id="KW-0963">Cytoplasm</keyword>
<dbReference type="CDD" id="cd00555">
    <property type="entry name" value="Maf"/>
    <property type="match status" value="1"/>
</dbReference>
<dbReference type="SUPFAM" id="SSF52972">
    <property type="entry name" value="ITPase-like"/>
    <property type="match status" value="1"/>
</dbReference>
<dbReference type="NCBIfam" id="TIGR00172">
    <property type="entry name" value="maf"/>
    <property type="match status" value="1"/>
</dbReference>
<dbReference type="PANTHER" id="PTHR43213">
    <property type="entry name" value="BIFUNCTIONAL DTTP/UTP PYROPHOSPHATASE/METHYLTRANSFERASE PROTEIN-RELATED"/>
    <property type="match status" value="1"/>
</dbReference>
<dbReference type="GO" id="GO:0009117">
    <property type="term" value="P:nucleotide metabolic process"/>
    <property type="evidence" value="ECO:0007669"/>
    <property type="project" value="UniProtKB-KW"/>
</dbReference>
<comment type="function">
    <text evidence="3">Nucleoside triphosphate pyrophosphatase. May have a dual role in cell division arrest and in preventing the incorporation of modified nucleotides into cellular nucleic acids.</text>
</comment>
<evidence type="ECO:0000256" key="2">
    <source>
        <dbReference type="ARBA" id="ARBA00022801"/>
    </source>
</evidence>
<evidence type="ECO:0000313" key="5">
    <source>
        <dbReference type="Proteomes" id="UP000267536"/>
    </source>
</evidence>
<dbReference type="RefSeq" id="WP_123926084.1">
    <property type="nucleotide sequence ID" value="NZ_JBPSDP010000003.1"/>
</dbReference>
<proteinExistence type="inferred from homology"/>
<accession>A0A3N4GW95</accession>
<dbReference type="EMBL" id="RKMH01000003">
    <property type="protein sequence ID" value="RPA65158.1"/>
    <property type="molecule type" value="Genomic_DNA"/>
</dbReference>
<dbReference type="OrthoDB" id="3527985at2"/>
<comment type="caution">
    <text evidence="4">The sequence shown here is derived from an EMBL/GenBank/DDBJ whole genome shotgun (WGS) entry which is preliminary data.</text>
</comment>
<dbReference type="InterPro" id="IPR029001">
    <property type="entry name" value="ITPase-like_fam"/>
</dbReference>
<dbReference type="PIRSF" id="PIRSF006305">
    <property type="entry name" value="Maf"/>
    <property type="match status" value="1"/>
</dbReference>
<keyword evidence="2 3" id="KW-0378">Hydrolase</keyword>
<sequence length="226" mass="23866">MNAADSTRRFDVVLGSRSPARLSVLTRAGVHPRVLVPEVDEDAILNDLTGVRPTDVVARLAMAKSDAVVATLIAERTESESAAARDRSMPDTVVLTCDSMLLFRGSLTGKPHTPDVAIDQWKRVRGQSAQLLTGHHLAVLGGLDVVASASETASTTIDFADPDDAEIESYVATGEPLEVAGGFTLDGLGGWFVDAIDGDPSSVIGIGLPTVRRLLRRVGIGVAELW</sequence>
<dbReference type="AlphaFoldDB" id="A0A3N4GW95"/>